<evidence type="ECO:0000256" key="5">
    <source>
        <dbReference type="ARBA" id="ARBA00022679"/>
    </source>
</evidence>
<evidence type="ECO:0000256" key="10">
    <source>
        <dbReference type="ARBA" id="ARBA00022833"/>
    </source>
</evidence>
<dbReference type="GeneID" id="114243281"/>
<feature type="transmembrane region" description="Helical" evidence="14">
    <location>
        <begin position="311"/>
        <end position="333"/>
    </location>
</feature>
<feature type="transmembrane region" description="Helical" evidence="14">
    <location>
        <begin position="270"/>
        <end position="291"/>
    </location>
</feature>
<comment type="pathway">
    <text evidence="3">Protein modification; protein ubiquitination.</text>
</comment>
<feature type="transmembrane region" description="Helical" evidence="14">
    <location>
        <begin position="121"/>
        <end position="140"/>
    </location>
</feature>
<feature type="transmembrane region" description="Helical" evidence="14">
    <location>
        <begin position="399"/>
        <end position="419"/>
    </location>
</feature>
<name>A0A6J2JQE8_BOMMA</name>
<feature type="transmembrane region" description="Helical" evidence="14">
    <location>
        <begin position="770"/>
        <end position="794"/>
    </location>
</feature>
<dbReference type="FunFam" id="3.30.40.10:FF:000287">
    <property type="entry name" value="RING finger membrane protein"/>
    <property type="match status" value="1"/>
</dbReference>
<feature type="domain" description="RING-CH-type" evidence="15">
    <location>
        <begin position="4"/>
        <end position="65"/>
    </location>
</feature>
<evidence type="ECO:0000313" key="16">
    <source>
        <dbReference type="Proteomes" id="UP000504629"/>
    </source>
</evidence>
<dbReference type="KEGG" id="bman:114243281"/>
<evidence type="ECO:0000256" key="1">
    <source>
        <dbReference type="ARBA" id="ARBA00000900"/>
    </source>
</evidence>
<keyword evidence="12 14" id="KW-0472">Membrane</keyword>
<dbReference type="Proteomes" id="UP000504629">
    <property type="component" value="Unplaced"/>
</dbReference>
<evidence type="ECO:0000256" key="4">
    <source>
        <dbReference type="ARBA" id="ARBA00012483"/>
    </source>
</evidence>
<protein>
    <recommendedName>
        <fullName evidence="4">RING-type E3 ubiquitin transferase</fullName>
        <ecNumber evidence="4">2.3.2.27</ecNumber>
    </recommendedName>
</protein>
<keyword evidence="10" id="KW-0862">Zinc</keyword>
<dbReference type="OrthoDB" id="1108038at2759"/>
<feature type="transmembrane region" description="Helical" evidence="14">
    <location>
        <begin position="814"/>
        <end position="833"/>
    </location>
</feature>
<dbReference type="GO" id="GO:0008270">
    <property type="term" value="F:zinc ion binding"/>
    <property type="evidence" value="ECO:0007669"/>
    <property type="project" value="UniProtKB-KW"/>
</dbReference>
<dbReference type="RefSeq" id="XP_028030509.1">
    <property type="nucleotide sequence ID" value="XM_028174708.1"/>
</dbReference>
<dbReference type="Pfam" id="PF12906">
    <property type="entry name" value="RINGv"/>
    <property type="match status" value="1"/>
</dbReference>
<feature type="transmembrane region" description="Helical" evidence="14">
    <location>
        <begin position="729"/>
        <end position="749"/>
    </location>
</feature>
<dbReference type="InterPro" id="IPR056521">
    <property type="entry name" value="MARCHF6-like_C"/>
</dbReference>
<keyword evidence="8" id="KW-0863">Zinc-finger</keyword>
<dbReference type="CDD" id="cd16702">
    <property type="entry name" value="RING_CH-C4HC3_MARCH6"/>
    <property type="match status" value="1"/>
</dbReference>
<keyword evidence="16" id="KW-1185">Reference proteome</keyword>
<feature type="region of interest" description="Disordered" evidence="13">
    <location>
        <begin position="188"/>
        <end position="232"/>
    </location>
</feature>
<evidence type="ECO:0000256" key="6">
    <source>
        <dbReference type="ARBA" id="ARBA00022692"/>
    </source>
</evidence>
<evidence type="ECO:0000256" key="14">
    <source>
        <dbReference type="SAM" id="Phobius"/>
    </source>
</evidence>
<organism evidence="16 17">
    <name type="scientific">Bombyx mandarina</name>
    <name type="common">Wild silk moth</name>
    <name type="synonym">Wild silkworm</name>
    <dbReference type="NCBI Taxonomy" id="7092"/>
    <lineage>
        <taxon>Eukaryota</taxon>
        <taxon>Metazoa</taxon>
        <taxon>Ecdysozoa</taxon>
        <taxon>Arthropoda</taxon>
        <taxon>Hexapoda</taxon>
        <taxon>Insecta</taxon>
        <taxon>Pterygota</taxon>
        <taxon>Neoptera</taxon>
        <taxon>Endopterygota</taxon>
        <taxon>Lepidoptera</taxon>
        <taxon>Glossata</taxon>
        <taxon>Ditrysia</taxon>
        <taxon>Bombycoidea</taxon>
        <taxon>Bombycidae</taxon>
        <taxon>Bombycinae</taxon>
        <taxon>Bombyx</taxon>
    </lineage>
</organism>
<feature type="transmembrane region" description="Helical" evidence="14">
    <location>
        <begin position="686"/>
        <end position="709"/>
    </location>
</feature>
<reference evidence="17" key="1">
    <citation type="submission" date="2025-08" db="UniProtKB">
        <authorList>
            <consortium name="RefSeq"/>
        </authorList>
    </citation>
    <scope>IDENTIFICATION</scope>
    <source>
        <tissue evidence="17">Silk gland</tissue>
    </source>
</reference>
<dbReference type="PANTHER" id="PTHR13145:SF0">
    <property type="entry name" value="E3 UBIQUITIN-PROTEIN LIGASE MARCHF6"/>
    <property type="match status" value="1"/>
</dbReference>
<keyword evidence="6 14" id="KW-0812">Transmembrane</keyword>
<evidence type="ECO:0000313" key="17">
    <source>
        <dbReference type="RefSeq" id="XP_028030509.1"/>
    </source>
</evidence>
<dbReference type="AlphaFoldDB" id="A0A6J2JQE8"/>
<evidence type="ECO:0000259" key="15">
    <source>
        <dbReference type="PROSITE" id="PS51292"/>
    </source>
</evidence>
<dbReference type="PANTHER" id="PTHR13145">
    <property type="entry name" value="SSM4 PROTEIN"/>
    <property type="match status" value="1"/>
</dbReference>
<dbReference type="GO" id="GO:0036503">
    <property type="term" value="P:ERAD pathway"/>
    <property type="evidence" value="ECO:0007669"/>
    <property type="project" value="TreeGrafter"/>
</dbReference>
<feature type="compositionally biased region" description="Gly residues" evidence="13">
    <location>
        <begin position="217"/>
        <end position="226"/>
    </location>
</feature>
<keyword evidence="11 14" id="KW-1133">Transmembrane helix</keyword>
<evidence type="ECO:0000256" key="13">
    <source>
        <dbReference type="SAM" id="MobiDB-lite"/>
    </source>
</evidence>
<dbReference type="Gene3D" id="3.30.40.10">
    <property type="entry name" value="Zinc/RING finger domain, C3HC4 (zinc finger)"/>
    <property type="match status" value="1"/>
</dbReference>
<evidence type="ECO:0000256" key="9">
    <source>
        <dbReference type="ARBA" id="ARBA00022786"/>
    </source>
</evidence>
<feature type="transmembrane region" description="Helical" evidence="14">
    <location>
        <begin position="457"/>
        <end position="479"/>
    </location>
</feature>
<gene>
    <name evidence="17" type="primary">LOC114243281</name>
</gene>
<keyword evidence="9" id="KW-0833">Ubl conjugation pathway</keyword>
<evidence type="ECO:0000256" key="11">
    <source>
        <dbReference type="ARBA" id="ARBA00022989"/>
    </source>
</evidence>
<dbReference type="GO" id="GO:0061630">
    <property type="term" value="F:ubiquitin protein ligase activity"/>
    <property type="evidence" value="ECO:0007669"/>
    <property type="project" value="UniProtKB-EC"/>
</dbReference>
<comment type="catalytic activity">
    <reaction evidence="1">
        <text>S-ubiquitinyl-[E2 ubiquitin-conjugating enzyme]-L-cysteine + [acceptor protein]-L-lysine = [E2 ubiquitin-conjugating enzyme]-L-cysteine + N(6)-ubiquitinyl-[acceptor protein]-L-lysine.</text>
        <dbReference type="EC" id="2.3.2.27"/>
    </reaction>
</comment>
<comment type="subcellular location">
    <subcellularLocation>
        <location evidence="2">Membrane</location>
        <topology evidence="2">Multi-pass membrane protein</topology>
    </subcellularLocation>
</comment>
<feature type="transmembrane region" description="Helical" evidence="14">
    <location>
        <begin position="146"/>
        <end position="166"/>
    </location>
</feature>
<keyword evidence="5" id="KW-0808">Transferase</keyword>
<sequence length="874" mass="96643">MMDSDSSGADFCRFCRSEATSDRPLFHPCICTGSIKWIHQECLVQWMRYSRKEICELCGHRFSFMPIYSPDMPRRLPIRDVVGGLVMSVASAVKDWLHYTLVALAWLGIVPLTACRTYRCLFSGSLGPVISLPFEIVSAENLAKDVFSGCFIVTCTLFSFIGLVWLREQIMHGGGPDWMERENIPVPPPEDFVQPENNNERVNEVGGDDGGAREEGNGVGNGNGEGGGEEPLVGDEANWNPMEWDRAAAEELTWARLLGLDGSMVFLEHVFWVVSLNTLFIVVFAFCPYHIGRLGAALAGLATEGPYAGPLTALAGYVLVGAILAVLHGLAALFRLRSAKKALGFCYVVVKVALLSVMEIGVIPLICGWWLDLCSLSMFDATLKDRESSLQAAPWTLMFIHWLVGMVYVYYFASFVLLLREVLRPGVLWFLKNLNDPDFSPVQEMIHLSVMCHIRRLVLSAMIFGSAVLFMLWMPIRVIKYVLPGFLPYTVSVHSEAPVNELSLELLLLQVILPALLEQSHTRTWLKMAVRAWCVCASGLLGLRSYLLGEISRQADPNPPPHLPHQLGVAHQALMRRDGPAAVEPYIRVSWFPLRLAALLVLVSISLVLASAMTLVIPVAIGRKVMALWMPKAAERVHELYTAACGMYVSWAAGRAGVAAAGWARGGARGGLWSRAAVWARTAARAALAAVLLLGLVPLMFGLLLELVLVIPLSVPLEQSPVLFVWQDWALGVLYTKIMCALTMMGPDWSMRRALEKAYRDGIREMDLRFIVGSVGAPLVRWLGLALAVPYAAAHSVAPVLVSGAAQRNLLVRRLYPALLLAALFASLAAFQIRQFRKLYEHIKNDKYLVGQRLVNYDHRRQKQQHSSAVTSTN</sequence>
<dbReference type="Pfam" id="PF23113">
    <property type="entry name" value="MARCHF6_C"/>
    <property type="match status" value="1"/>
</dbReference>
<feature type="transmembrane region" description="Helical" evidence="14">
    <location>
        <begin position="345"/>
        <end position="371"/>
    </location>
</feature>
<evidence type="ECO:0000256" key="12">
    <source>
        <dbReference type="ARBA" id="ARBA00023136"/>
    </source>
</evidence>
<dbReference type="SUPFAM" id="SSF57850">
    <property type="entry name" value="RING/U-box"/>
    <property type="match status" value="1"/>
</dbReference>
<proteinExistence type="predicted"/>
<evidence type="ECO:0000256" key="7">
    <source>
        <dbReference type="ARBA" id="ARBA00022723"/>
    </source>
</evidence>
<feature type="transmembrane region" description="Helical" evidence="14">
    <location>
        <begin position="96"/>
        <end position="114"/>
    </location>
</feature>
<dbReference type="PROSITE" id="PS51292">
    <property type="entry name" value="ZF_RING_CH"/>
    <property type="match status" value="1"/>
</dbReference>
<dbReference type="SMART" id="SM00744">
    <property type="entry name" value="RINGv"/>
    <property type="match status" value="1"/>
</dbReference>
<accession>A0A6J2JQE8</accession>
<evidence type="ECO:0000256" key="3">
    <source>
        <dbReference type="ARBA" id="ARBA00004906"/>
    </source>
</evidence>
<dbReference type="EC" id="2.3.2.27" evidence="4"/>
<feature type="transmembrane region" description="Helical" evidence="14">
    <location>
        <begin position="596"/>
        <end position="621"/>
    </location>
</feature>
<evidence type="ECO:0000256" key="2">
    <source>
        <dbReference type="ARBA" id="ARBA00004141"/>
    </source>
</evidence>
<dbReference type="InterPro" id="IPR011016">
    <property type="entry name" value="Znf_RING-CH"/>
</dbReference>
<keyword evidence="7" id="KW-0479">Metal-binding</keyword>
<dbReference type="GO" id="GO:0005789">
    <property type="term" value="C:endoplasmic reticulum membrane"/>
    <property type="evidence" value="ECO:0007669"/>
    <property type="project" value="TreeGrafter"/>
</dbReference>
<dbReference type="InterPro" id="IPR013083">
    <property type="entry name" value="Znf_RING/FYVE/PHD"/>
</dbReference>
<evidence type="ECO:0000256" key="8">
    <source>
        <dbReference type="ARBA" id="ARBA00022771"/>
    </source>
</evidence>